<sequence>MLGKRLPHFLAPDQPASGGAGEDQDLDRPRVHRPDDARRLFWRRALFLLLVVTSMAGLTALLTMSLAGNGIGWGEGLMIACFVATLPWTVIGFWNAVIGFLVMRLSRDPVESVCPIAPGNASRTGSASTAILSCIRNEDVDQVAVNLDAMAADLHQAGRCEGFSIYVLSDTDQPEIAAREEAVFAALHDRWTGHIDIFYRRRSDNSGFKAGNIRDFCERWGAGHDYALVLDADSFMAAPAILDLVARMDANPRLGILQTLVVGMPTVSAFARIFQFGMRLGMRSYTLGSAWWQGECGPYWGHNAILRLAPFAEHCHLPELPGKGPLAGTILSHDQVEAVLMRRAGYEVRVIPRETESFEENPPNLLEFIRRDLRWCQGNLQYLKLLRMPGLYPLSRLQLLLAILMFTSAPAWLAFMATGAALAALNSGEMVQINAAAGLALFATILTMIFAPKIVTVIDILARRELRTAYGGGVRVVVSALTEIVFSALLAPVMAIAVSLFIAGLPFGRAIGWGAQVRETKGLPLGLCASKLWPQTLFGVSGIAFAAWLSPVLIWPLLPVVLGPALAVPLCMVLSRRDVGELALATRLWRLPEETVPPTCLLPLRLPAHASLGVSFAPVGAMFGAEVENAEA</sequence>
<dbReference type="Proteomes" id="UP000559404">
    <property type="component" value="Unassembled WGS sequence"/>
</dbReference>
<keyword evidence="8 15" id="KW-0808">Transferase</keyword>
<keyword evidence="6" id="KW-0997">Cell inner membrane</keyword>
<feature type="transmembrane region" description="Helical" evidence="13">
    <location>
        <begin position="46"/>
        <end position="71"/>
    </location>
</feature>
<accession>A0A838XU69</accession>
<protein>
    <recommendedName>
        <fullName evidence="4">Glucans biosynthesis glucosyltransferase H</fullName>
    </recommendedName>
</protein>
<evidence type="ECO:0000256" key="9">
    <source>
        <dbReference type="ARBA" id="ARBA00022692"/>
    </source>
</evidence>
<reference evidence="15 16" key="2">
    <citation type="submission" date="2020-08" db="EMBL/GenBank/DDBJ databases">
        <title>Stappia taiwanensis sp. nov., isolated from a coastal thermal spring.</title>
        <authorList>
            <person name="Kampfer P."/>
        </authorList>
    </citation>
    <scope>NUCLEOTIDE SEQUENCE [LARGE SCALE GENOMIC DNA]</scope>
    <source>
        <strain evidence="15 16">DSM 23284</strain>
    </source>
</reference>
<evidence type="ECO:0000256" key="6">
    <source>
        <dbReference type="ARBA" id="ARBA00022519"/>
    </source>
</evidence>
<evidence type="ECO:0000256" key="3">
    <source>
        <dbReference type="ARBA" id="ARBA00009337"/>
    </source>
</evidence>
<evidence type="ECO:0000256" key="12">
    <source>
        <dbReference type="SAM" id="MobiDB-lite"/>
    </source>
</evidence>
<dbReference type="InterPro" id="IPR001173">
    <property type="entry name" value="Glyco_trans_2-like"/>
</dbReference>
<keyword evidence="7" id="KW-0328">Glycosyltransferase</keyword>
<evidence type="ECO:0000256" key="1">
    <source>
        <dbReference type="ARBA" id="ARBA00004429"/>
    </source>
</evidence>
<dbReference type="GO" id="GO:0005886">
    <property type="term" value="C:plasma membrane"/>
    <property type="evidence" value="ECO:0007669"/>
    <property type="project" value="UniProtKB-SubCell"/>
</dbReference>
<comment type="subcellular location">
    <subcellularLocation>
        <location evidence="1">Cell inner membrane</location>
        <topology evidence="1">Multi-pass membrane protein</topology>
    </subcellularLocation>
</comment>
<dbReference type="AlphaFoldDB" id="A0A838XU69"/>
<dbReference type="NCBIfam" id="NF003958">
    <property type="entry name" value="PRK05454.2-1"/>
    <property type="match status" value="1"/>
</dbReference>
<comment type="caution">
    <text evidence="15">The sequence shown here is derived from an EMBL/GenBank/DDBJ whole genome shotgun (WGS) entry which is preliminary data.</text>
</comment>
<dbReference type="InterPro" id="IPR029044">
    <property type="entry name" value="Nucleotide-diphossugar_trans"/>
</dbReference>
<evidence type="ECO:0000256" key="4">
    <source>
        <dbReference type="ARBA" id="ARBA00020585"/>
    </source>
</evidence>
<dbReference type="Gene3D" id="3.90.550.10">
    <property type="entry name" value="Spore Coat Polysaccharide Biosynthesis Protein SpsA, Chain A"/>
    <property type="match status" value="1"/>
</dbReference>
<dbReference type="SUPFAM" id="SSF53448">
    <property type="entry name" value="Nucleotide-diphospho-sugar transferases"/>
    <property type="match status" value="1"/>
</dbReference>
<evidence type="ECO:0000256" key="10">
    <source>
        <dbReference type="ARBA" id="ARBA00022989"/>
    </source>
</evidence>
<feature type="transmembrane region" description="Helical" evidence="13">
    <location>
        <begin position="476"/>
        <end position="503"/>
    </location>
</feature>
<reference evidence="15 16" key="1">
    <citation type="submission" date="2020-07" db="EMBL/GenBank/DDBJ databases">
        <authorList>
            <person name="Li M."/>
        </authorList>
    </citation>
    <scope>NUCLEOTIDE SEQUENCE [LARGE SCALE GENOMIC DNA]</scope>
    <source>
        <strain evidence="15 16">DSM 23284</strain>
    </source>
</reference>
<dbReference type="Pfam" id="PF13632">
    <property type="entry name" value="Glyco_trans_2_3"/>
    <property type="match status" value="1"/>
</dbReference>
<evidence type="ECO:0000313" key="16">
    <source>
        <dbReference type="Proteomes" id="UP000559404"/>
    </source>
</evidence>
<evidence type="ECO:0000256" key="5">
    <source>
        <dbReference type="ARBA" id="ARBA00022475"/>
    </source>
</evidence>
<dbReference type="GO" id="GO:0016758">
    <property type="term" value="F:hexosyltransferase activity"/>
    <property type="evidence" value="ECO:0007669"/>
    <property type="project" value="TreeGrafter"/>
</dbReference>
<feature type="transmembrane region" description="Helical" evidence="13">
    <location>
        <begin position="397"/>
        <end position="425"/>
    </location>
</feature>
<dbReference type="EMBL" id="JACEON010000012">
    <property type="protein sequence ID" value="MBA4612581.1"/>
    <property type="molecule type" value="Genomic_DNA"/>
</dbReference>
<evidence type="ECO:0000313" key="15">
    <source>
        <dbReference type="EMBL" id="MBA4612581.1"/>
    </source>
</evidence>
<dbReference type="InterPro" id="IPR050321">
    <property type="entry name" value="Glycosyltr_2/OpgH_subfam"/>
</dbReference>
<evidence type="ECO:0000256" key="11">
    <source>
        <dbReference type="ARBA" id="ARBA00023136"/>
    </source>
</evidence>
<gene>
    <name evidence="15" type="primary">mdoH</name>
    <name evidence="15" type="ORF">H1W37_13020</name>
</gene>
<proteinExistence type="inferred from homology"/>
<keyword evidence="16" id="KW-1185">Reference proteome</keyword>
<evidence type="ECO:0000256" key="7">
    <source>
        <dbReference type="ARBA" id="ARBA00022676"/>
    </source>
</evidence>
<keyword evidence="10 13" id="KW-1133">Transmembrane helix</keyword>
<feature type="transmembrane region" description="Helical" evidence="13">
    <location>
        <begin position="431"/>
        <end position="455"/>
    </location>
</feature>
<dbReference type="NCBIfam" id="NF003962">
    <property type="entry name" value="PRK05454.2-5"/>
    <property type="match status" value="1"/>
</dbReference>
<feature type="region of interest" description="Disordered" evidence="12">
    <location>
        <begin position="11"/>
        <end position="31"/>
    </location>
</feature>
<evidence type="ECO:0000259" key="14">
    <source>
        <dbReference type="Pfam" id="PF13632"/>
    </source>
</evidence>
<feature type="domain" description="Glycosyltransferase 2-like" evidence="14">
    <location>
        <begin position="228"/>
        <end position="423"/>
    </location>
</feature>
<evidence type="ECO:0000256" key="2">
    <source>
        <dbReference type="ARBA" id="ARBA00005001"/>
    </source>
</evidence>
<comment type="similarity">
    <text evidence="3">Belongs to the glycosyltransferase 2 family. OpgH subfamily.</text>
</comment>
<keyword evidence="11 13" id="KW-0472">Membrane</keyword>
<dbReference type="PANTHER" id="PTHR43867:SF5">
    <property type="entry name" value="GLUCANS BIOSYNTHESIS GLUCOSYLTRANSFERASE H"/>
    <property type="match status" value="1"/>
</dbReference>
<evidence type="ECO:0000256" key="8">
    <source>
        <dbReference type="ARBA" id="ARBA00022679"/>
    </source>
</evidence>
<dbReference type="PANTHER" id="PTHR43867">
    <property type="entry name" value="CELLULOSE SYNTHASE CATALYTIC SUBUNIT A [UDP-FORMING]"/>
    <property type="match status" value="1"/>
</dbReference>
<comment type="pathway">
    <text evidence="2">Glycan metabolism; osmoregulated periplasmic glucan (OPG) biosynthesis.</text>
</comment>
<organism evidence="15 16">
    <name type="scientific">Stappia taiwanensis</name>
    <dbReference type="NCBI Taxonomy" id="992267"/>
    <lineage>
        <taxon>Bacteria</taxon>
        <taxon>Pseudomonadati</taxon>
        <taxon>Pseudomonadota</taxon>
        <taxon>Alphaproteobacteria</taxon>
        <taxon>Hyphomicrobiales</taxon>
        <taxon>Stappiaceae</taxon>
        <taxon>Stappia</taxon>
    </lineage>
</organism>
<feature type="transmembrane region" description="Helical" evidence="13">
    <location>
        <begin position="77"/>
        <end position="102"/>
    </location>
</feature>
<evidence type="ECO:0000256" key="13">
    <source>
        <dbReference type="SAM" id="Phobius"/>
    </source>
</evidence>
<feature type="transmembrane region" description="Helical" evidence="13">
    <location>
        <begin position="553"/>
        <end position="574"/>
    </location>
</feature>
<keyword evidence="5" id="KW-1003">Cell membrane</keyword>
<keyword evidence="9 13" id="KW-0812">Transmembrane</keyword>
<name>A0A838XU69_9HYPH</name>